<dbReference type="GO" id="GO:0043590">
    <property type="term" value="C:bacterial nucleoid"/>
    <property type="evidence" value="ECO:0007669"/>
    <property type="project" value="TreeGrafter"/>
</dbReference>
<protein>
    <recommendedName>
        <fullName evidence="3 9">DNA repair protein RecN</fullName>
    </recommendedName>
    <alternativeName>
        <fullName evidence="8 9">Recombination protein N</fullName>
    </alternativeName>
</protein>
<evidence type="ECO:0000256" key="9">
    <source>
        <dbReference type="PIRNR" id="PIRNR003128"/>
    </source>
</evidence>
<keyword evidence="10" id="KW-0175">Coiled coil</keyword>
<evidence type="ECO:0000313" key="12">
    <source>
        <dbReference type="EMBL" id="OGC39156.1"/>
    </source>
</evidence>
<evidence type="ECO:0000256" key="7">
    <source>
        <dbReference type="ARBA" id="ARBA00023204"/>
    </source>
</evidence>
<dbReference type="Proteomes" id="UP000177025">
    <property type="component" value="Unassembled WGS sequence"/>
</dbReference>
<accession>A0A1F4U2I0</accession>
<dbReference type="FunFam" id="3.40.50.300:FF:000356">
    <property type="entry name" value="DNA repair protein RecN"/>
    <property type="match status" value="1"/>
</dbReference>
<evidence type="ECO:0000259" key="11">
    <source>
        <dbReference type="Pfam" id="PF02463"/>
    </source>
</evidence>
<dbReference type="GO" id="GO:0006310">
    <property type="term" value="P:DNA recombination"/>
    <property type="evidence" value="ECO:0007669"/>
    <property type="project" value="InterPro"/>
</dbReference>
<feature type="coiled-coil region" evidence="10">
    <location>
        <begin position="164"/>
        <end position="218"/>
    </location>
</feature>
<evidence type="ECO:0000256" key="10">
    <source>
        <dbReference type="SAM" id="Coils"/>
    </source>
</evidence>
<dbReference type="SUPFAM" id="SSF52540">
    <property type="entry name" value="P-loop containing nucleoside triphosphate hydrolases"/>
    <property type="match status" value="1"/>
</dbReference>
<comment type="function">
    <text evidence="1 9">May be involved in recombinational repair of damaged DNA.</text>
</comment>
<keyword evidence="4" id="KW-0547">Nucleotide-binding</keyword>
<sequence>MLRRLQVNNFALMADLEITFEAGLTIITGETGSGKSMIVEAIGTLCGDRMEDIIIRSSRDFAEVTGVFDVNSEIKPILNEAGIEGDDDLIIRRRLEKGKRQIAYVNDRVASLSLLKQVSRNLIDLIGQHENQSLFFPQNHLALLDAFCENNRLLKIFAGEYTHYRQLQQTYERLIESARQKNEKIDFLKYQIDEIIKADLQENEDERLEQEKELLLSSEKRASLSDQIISEMYDREDAALEKLARSYRLINELADLDPSLVKTAEQLQNIVTLIDESHRDLTHYRDKIEFSQDRLDAVMDRLDLIDRLKKKYSRSINDIKKHFDEIKIELATIEERDEKIAAIKVEIDSASRQVESRAKELSKHRTDAVPSFNKNVLRILKQLGMEKAEFKVHIEEGELSENGKDLAEFYISTNPGEPLKPLRKIASGGEVSRITLALKTILSGIDRIPTVVFDEVDTGIGGRIAEAVGDLLGQVSKHHQIICITHLPQISAYADNHMLVTKEIKGKETFTRVTKLDKKARQQEVARMLGGKKITQTTLTHAEEIIREKTKK</sequence>
<dbReference type="PANTHER" id="PTHR11059:SF0">
    <property type="entry name" value="DNA REPAIR PROTEIN RECN"/>
    <property type="match status" value="1"/>
</dbReference>
<gene>
    <name evidence="12" type="ORF">A2Y85_03440</name>
</gene>
<comment type="similarity">
    <text evidence="2 9">Belongs to the RecN family.</text>
</comment>
<feature type="coiled-coil region" evidence="10">
    <location>
        <begin position="316"/>
        <end position="353"/>
    </location>
</feature>
<evidence type="ECO:0000256" key="2">
    <source>
        <dbReference type="ARBA" id="ARBA00009441"/>
    </source>
</evidence>
<dbReference type="PANTHER" id="PTHR11059">
    <property type="entry name" value="DNA REPAIR PROTEIN RECN"/>
    <property type="match status" value="1"/>
</dbReference>
<dbReference type="CDD" id="cd03241">
    <property type="entry name" value="ABC_RecN"/>
    <property type="match status" value="1"/>
</dbReference>
<evidence type="ECO:0000256" key="3">
    <source>
        <dbReference type="ARBA" id="ARBA00021315"/>
    </source>
</evidence>
<keyword evidence="6" id="KW-0067">ATP-binding</keyword>
<dbReference type="PIRSF" id="PIRSF003128">
    <property type="entry name" value="RecN"/>
    <property type="match status" value="1"/>
</dbReference>
<evidence type="ECO:0000256" key="8">
    <source>
        <dbReference type="ARBA" id="ARBA00033408"/>
    </source>
</evidence>
<comment type="caution">
    <text evidence="12">The sequence shown here is derived from an EMBL/GenBank/DDBJ whole genome shotgun (WGS) entry which is preliminary data.</text>
</comment>
<evidence type="ECO:0000313" key="13">
    <source>
        <dbReference type="Proteomes" id="UP000177025"/>
    </source>
</evidence>
<name>A0A1F4U2I0_UNCW3</name>
<dbReference type="InterPro" id="IPR003395">
    <property type="entry name" value="RecF/RecN/SMC_N"/>
</dbReference>
<evidence type="ECO:0000256" key="1">
    <source>
        <dbReference type="ARBA" id="ARBA00003618"/>
    </source>
</evidence>
<dbReference type="GO" id="GO:0005524">
    <property type="term" value="F:ATP binding"/>
    <property type="evidence" value="ECO:0007669"/>
    <property type="project" value="UniProtKB-KW"/>
</dbReference>
<evidence type="ECO:0000256" key="4">
    <source>
        <dbReference type="ARBA" id="ARBA00022741"/>
    </source>
</evidence>
<reference evidence="12 13" key="1">
    <citation type="journal article" date="2016" name="Nat. Commun.">
        <title>Thousands of microbial genomes shed light on interconnected biogeochemical processes in an aquifer system.</title>
        <authorList>
            <person name="Anantharaman K."/>
            <person name="Brown C.T."/>
            <person name="Hug L.A."/>
            <person name="Sharon I."/>
            <person name="Castelle C.J."/>
            <person name="Probst A.J."/>
            <person name="Thomas B.C."/>
            <person name="Singh A."/>
            <person name="Wilkins M.J."/>
            <person name="Karaoz U."/>
            <person name="Brodie E.L."/>
            <person name="Williams K.H."/>
            <person name="Hubbard S.S."/>
            <person name="Banfield J.F."/>
        </authorList>
    </citation>
    <scope>NUCLEOTIDE SEQUENCE [LARGE SCALE GENOMIC DNA]</scope>
</reference>
<dbReference type="EMBL" id="MEUM01000148">
    <property type="protein sequence ID" value="OGC39156.1"/>
    <property type="molecule type" value="Genomic_DNA"/>
</dbReference>
<dbReference type="AlphaFoldDB" id="A0A1F4U2I0"/>
<dbReference type="GO" id="GO:0009432">
    <property type="term" value="P:SOS response"/>
    <property type="evidence" value="ECO:0007669"/>
    <property type="project" value="TreeGrafter"/>
</dbReference>
<evidence type="ECO:0000256" key="5">
    <source>
        <dbReference type="ARBA" id="ARBA00022763"/>
    </source>
</evidence>
<dbReference type="Pfam" id="PF02463">
    <property type="entry name" value="SMC_N"/>
    <property type="match status" value="1"/>
</dbReference>
<feature type="domain" description="RecF/RecN/SMC N-terminal" evidence="11">
    <location>
        <begin position="1"/>
        <end position="505"/>
    </location>
</feature>
<keyword evidence="5 9" id="KW-0227">DNA damage</keyword>
<proteinExistence type="inferred from homology"/>
<dbReference type="Gene3D" id="3.40.50.300">
    <property type="entry name" value="P-loop containing nucleotide triphosphate hydrolases"/>
    <property type="match status" value="2"/>
</dbReference>
<evidence type="ECO:0000256" key="6">
    <source>
        <dbReference type="ARBA" id="ARBA00022840"/>
    </source>
</evidence>
<organism evidence="12 13">
    <name type="scientific">candidate division WOR-3 bacterium RBG_13_43_14</name>
    <dbReference type="NCBI Taxonomy" id="1802590"/>
    <lineage>
        <taxon>Bacteria</taxon>
        <taxon>Bacteria division WOR-3</taxon>
    </lineage>
</organism>
<keyword evidence="7 9" id="KW-0234">DNA repair</keyword>
<dbReference type="InterPro" id="IPR004604">
    <property type="entry name" value="DNA_recomb/repair_RecN"/>
</dbReference>
<dbReference type="InterPro" id="IPR027417">
    <property type="entry name" value="P-loop_NTPase"/>
</dbReference>
<dbReference type="GO" id="GO:0006281">
    <property type="term" value="P:DNA repair"/>
    <property type="evidence" value="ECO:0007669"/>
    <property type="project" value="UniProtKB-KW"/>
</dbReference>
<dbReference type="NCBIfam" id="TIGR00634">
    <property type="entry name" value="recN"/>
    <property type="match status" value="1"/>
</dbReference>